<dbReference type="SUPFAM" id="SSF56601">
    <property type="entry name" value="beta-lactamase/transpeptidase-like"/>
    <property type="match status" value="1"/>
</dbReference>
<gene>
    <name evidence="2" type="ORF">KBTEX_03285</name>
</gene>
<protein>
    <recommendedName>
        <fullName evidence="1">Beta-lactamase-related domain-containing protein</fullName>
    </recommendedName>
</protein>
<evidence type="ECO:0000313" key="2">
    <source>
        <dbReference type="EMBL" id="QEA06942.1"/>
    </source>
</evidence>
<dbReference type="InterPro" id="IPR012338">
    <property type="entry name" value="Beta-lactam/transpept-like"/>
</dbReference>
<dbReference type="EMBL" id="MN079186">
    <property type="protein sequence ID" value="QEA06942.1"/>
    <property type="molecule type" value="Genomic_DNA"/>
</dbReference>
<dbReference type="PANTHER" id="PTHR43283:SF3">
    <property type="entry name" value="BETA-LACTAMASE FAMILY PROTEIN (AFU_ORTHOLOGUE AFUA_5G07500)"/>
    <property type="match status" value="1"/>
</dbReference>
<dbReference type="PANTHER" id="PTHR43283">
    <property type="entry name" value="BETA-LACTAMASE-RELATED"/>
    <property type="match status" value="1"/>
</dbReference>
<dbReference type="InterPro" id="IPR050789">
    <property type="entry name" value="Diverse_Enzym_Activities"/>
</dbReference>
<organism evidence="2">
    <name type="scientific">uncultured organism</name>
    <dbReference type="NCBI Taxonomy" id="155900"/>
    <lineage>
        <taxon>unclassified sequences</taxon>
        <taxon>environmental samples</taxon>
    </lineage>
</organism>
<reference evidence="2" key="1">
    <citation type="submission" date="2019-06" db="EMBL/GenBank/DDBJ databases">
        <authorList>
            <person name="Murdoch R.W."/>
            <person name="Fathepure B."/>
        </authorList>
    </citation>
    <scope>NUCLEOTIDE SEQUENCE</scope>
</reference>
<feature type="domain" description="Beta-lactamase-related" evidence="1">
    <location>
        <begin position="21"/>
        <end position="412"/>
    </location>
</feature>
<dbReference type="Gene3D" id="3.40.710.10">
    <property type="entry name" value="DD-peptidase/beta-lactamase superfamily"/>
    <property type="match status" value="1"/>
</dbReference>
<accession>A0A5B8RHB2</accession>
<sequence length="421" mass="45815">MMETPVAPEQVGLSRERLGRVRRWMREQVERERLPGASVLIARHGRVAFFECEGQRDIEAGAPVQRDTLFRVFSMTKPLTTVALMMLYEAGAFQLDDPVARYLPEFEDMQVLVGGSAQAPRLKPADGPITIHHLLTHTAGLTYWFMGDSPVSGMYRNAGIDFVRGEGGLAEMVEGVAAQPLIDHPGARWHYSVATDVLGRLVEVLSGERFDVFLQRHVLAPLGMHDTGFEVADRDIDRLAALYGPPGSDGLLAGDGGDMPMPDGGLELLEAPASSAFRAPVSLHSGGGGLISTAPDYLRYCRMMLGGGEVDGVRLLGRKTVELMTTNQLPGDLASMGQPVFSETRYDGIGFGLGVSVTLDPVRARILGSPGEFAWGGVASTAFWVDPREDMAVIFLTQLMPSWSYPLRQQLRVLTYQALVS</sequence>
<proteinExistence type="predicted"/>
<dbReference type="AlphaFoldDB" id="A0A5B8RHB2"/>
<evidence type="ECO:0000259" key="1">
    <source>
        <dbReference type="Pfam" id="PF00144"/>
    </source>
</evidence>
<name>A0A5B8RHB2_9ZZZZ</name>
<dbReference type="Pfam" id="PF00144">
    <property type="entry name" value="Beta-lactamase"/>
    <property type="match status" value="1"/>
</dbReference>
<dbReference type="InterPro" id="IPR001466">
    <property type="entry name" value="Beta-lactam-related"/>
</dbReference>